<feature type="non-terminal residue" evidence="1">
    <location>
        <position position="169"/>
    </location>
</feature>
<dbReference type="Proteomes" id="UP000805704">
    <property type="component" value="Chromosome 24"/>
</dbReference>
<sequence>MRPSTMRAQADAAVAVAGWVFVLLVAAADSEVVLNSKEGDKVVLQPNIPVTSTDKEILWKHNNDLAMESDVSGTTGYRQFKAPVPKPTILKTCDVAGYSCVLTCDGNTTDAEPVTYEWKSGDRVLTDKTKEKVLTMENSSDMDEFSCELVNPVSRESSQAITNPLIIGE</sequence>
<evidence type="ECO:0000313" key="2">
    <source>
        <dbReference type="Proteomes" id="UP000805704"/>
    </source>
</evidence>
<proteinExistence type="predicted"/>
<evidence type="ECO:0000313" key="1">
    <source>
        <dbReference type="EMBL" id="KAG8004553.1"/>
    </source>
</evidence>
<protein>
    <submittedName>
        <fullName evidence="1">Uncharacterized protein</fullName>
    </submittedName>
</protein>
<keyword evidence="2" id="KW-1185">Reference proteome</keyword>
<reference evidence="1" key="1">
    <citation type="submission" date="2020-04" db="EMBL/GenBank/DDBJ databases">
        <title>A chromosome-scale assembly and high-density genetic map of the yellow drum (Nibea albiflora) genome.</title>
        <authorList>
            <person name="Xu D."/>
            <person name="Zhang W."/>
            <person name="Chen R."/>
            <person name="Tan P."/>
            <person name="Wang L."/>
            <person name="Song H."/>
            <person name="Tian L."/>
            <person name="Zhu Q."/>
            <person name="Wang B."/>
        </authorList>
    </citation>
    <scope>NUCLEOTIDE SEQUENCE</scope>
    <source>
        <strain evidence="1">ZJHYS-2018</strain>
    </source>
</reference>
<name>A0ACB7EQS0_NIBAL</name>
<organism evidence="1 2">
    <name type="scientific">Nibea albiflora</name>
    <name type="common">Yellow drum</name>
    <name type="synonym">Corvina albiflora</name>
    <dbReference type="NCBI Taxonomy" id="240163"/>
    <lineage>
        <taxon>Eukaryota</taxon>
        <taxon>Metazoa</taxon>
        <taxon>Chordata</taxon>
        <taxon>Craniata</taxon>
        <taxon>Vertebrata</taxon>
        <taxon>Euteleostomi</taxon>
        <taxon>Actinopterygii</taxon>
        <taxon>Neopterygii</taxon>
        <taxon>Teleostei</taxon>
        <taxon>Neoteleostei</taxon>
        <taxon>Acanthomorphata</taxon>
        <taxon>Eupercaria</taxon>
        <taxon>Sciaenidae</taxon>
        <taxon>Nibea</taxon>
    </lineage>
</organism>
<accession>A0ACB7EQS0</accession>
<dbReference type="EMBL" id="CM024812">
    <property type="protein sequence ID" value="KAG8004553.1"/>
    <property type="molecule type" value="Genomic_DNA"/>
</dbReference>
<gene>
    <name evidence="1" type="ORF">GBF38_008840</name>
</gene>
<comment type="caution">
    <text evidence="1">The sequence shown here is derived from an EMBL/GenBank/DDBJ whole genome shotgun (WGS) entry which is preliminary data.</text>
</comment>